<reference evidence="7 8" key="1">
    <citation type="submission" date="2018-06" db="EMBL/GenBank/DDBJ databases">
        <authorList>
            <person name="Strepis N."/>
        </authorList>
    </citation>
    <scope>NUCLEOTIDE SEQUENCE [LARGE SCALE GENOMIC DNA]</scope>
    <source>
        <strain evidence="7">LUCI</strain>
    </source>
</reference>
<evidence type="ECO:0000313" key="7">
    <source>
        <dbReference type="EMBL" id="VBB05285.1"/>
    </source>
</evidence>
<protein>
    <submittedName>
        <fullName evidence="7">Uncharacterized protein</fullName>
    </submittedName>
</protein>
<comment type="similarity">
    <text evidence="2">Belongs to the CorA metal ion transporter (MIT) (TC 1.A.35) family.</text>
</comment>
<dbReference type="RefSeq" id="WP_122626277.1">
    <property type="nucleotide sequence ID" value="NZ_UPPP01000054.1"/>
</dbReference>
<evidence type="ECO:0000313" key="8">
    <source>
        <dbReference type="Proteomes" id="UP000277811"/>
    </source>
</evidence>
<evidence type="ECO:0000256" key="1">
    <source>
        <dbReference type="ARBA" id="ARBA00004141"/>
    </source>
</evidence>
<dbReference type="Gene3D" id="3.30.460.20">
    <property type="entry name" value="CorA soluble domain-like"/>
    <property type="match status" value="1"/>
</dbReference>
<dbReference type="GO" id="GO:0046873">
    <property type="term" value="F:metal ion transmembrane transporter activity"/>
    <property type="evidence" value="ECO:0007669"/>
    <property type="project" value="InterPro"/>
</dbReference>
<keyword evidence="8" id="KW-1185">Reference proteome</keyword>
<dbReference type="AlphaFoldDB" id="A0A498R2A4"/>
<feature type="transmembrane region" description="Helical" evidence="6">
    <location>
        <begin position="292"/>
        <end position="312"/>
    </location>
</feature>
<name>A0A498R2A4_9FIRM</name>
<evidence type="ECO:0000256" key="3">
    <source>
        <dbReference type="ARBA" id="ARBA00022692"/>
    </source>
</evidence>
<dbReference type="SUPFAM" id="SSF144083">
    <property type="entry name" value="Magnesium transport protein CorA, transmembrane region"/>
    <property type="match status" value="1"/>
</dbReference>
<organism evidence="7 8">
    <name type="scientific">Lucifera butyrica</name>
    <dbReference type="NCBI Taxonomy" id="1351585"/>
    <lineage>
        <taxon>Bacteria</taxon>
        <taxon>Bacillati</taxon>
        <taxon>Bacillota</taxon>
        <taxon>Negativicutes</taxon>
        <taxon>Veillonellales</taxon>
        <taxon>Veillonellaceae</taxon>
        <taxon>Lucifera</taxon>
    </lineage>
</organism>
<sequence>MLTICKSIAENYVEIPLSDLGQGTWLNIVNPTPAEIKQVAAATGVPADFLQAAYNEQEYSRIVIGKKCILVIMNIPVMHDADAYDTAPLAVILTPDHIITSCRLVTDILPDIHTPPKPMLLPTDKGSMFLFQILYHMGSVFLRHIYAIRHRTDEIEQRLRKSLDNVEIFQLLNLAKGLAHFTASLRANGIVLETILRLRSDPRLHSFLKMYEEEEDILENVIIENKRALEIVQTYSEILSSMMDAFSSAVGINLNRVMKFLASVTILLSIPALVTNFWSMSLVVPWQGTQTGFWHVVIICLVLTGSTGYILWRKRMF</sequence>
<evidence type="ECO:0000256" key="4">
    <source>
        <dbReference type="ARBA" id="ARBA00022989"/>
    </source>
</evidence>
<feature type="transmembrane region" description="Helical" evidence="6">
    <location>
        <begin position="260"/>
        <end position="280"/>
    </location>
</feature>
<dbReference type="InterPro" id="IPR045863">
    <property type="entry name" value="CorA_TM1_TM2"/>
</dbReference>
<dbReference type="Proteomes" id="UP000277811">
    <property type="component" value="Unassembled WGS sequence"/>
</dbReference>
<dbReference type="PANTHER" id="PTHR47891:SF2">
    <property type="entry name" value="MAGNESIUM AND COBALT TRANSPORTER"/>
    <property type="match status" value="1"/>
</dbReference>
<proteinExistence type="inferred from homology"/>
<accession>A0A498R2A4</accession>
<keyword evidence="5 6" id="KW-0472">Membrane</keyword>
<gene>
    <name evidence="7" type="ORF">LUCI_0492</name>
</gene>
<dbReference type="InterPro" id="IPR045861">
    <property type="entry name" value="CorA_cytoplasmic_dom"/>
</dbReference>
<evidence type="ECO:0000256" key="5">
    <source>
        <dbReference type="ARBA" id="ARBA00023136"/>
    </source>
</evidence>
<keyword evidence="4 6" id="KW-1133">Transmembrane helix</keyword>
<comment type="subcellular location">
    <subcellularLocation>
        <location evidence="1">Membrane</location>
        <topology evidence="1">Multi-pass membrane protein</topology>
    </subcellularLocation>
</comment>
<dbReference type="EMBL" id="UPPP01000054">
    <property type="protein sequence ID" value="VBB05285.1"/>
    <property type="molecule type" value="Genomic_DNA"/>
</dbReference>
<dbReference type="PANTHER" id="PTHR47891">
    <property type="entry name" value="TRANSPORTER-RELATED"/>
    <property type="match status" value="1"/>
</dbReference>
<evidence type="ECO:0000256" key="6">
    <source>
        <dbReference type="SAM" id="Phobius"/>
    </source>
</evidence>
<dbReference type="Pfam" id="PF01544">
    <property type="entry name" value="CorA"/>
    <property type="match status" value="1"/>
</dbReference>
<dbReference type="Gene3D" id="1.20.58.340">
    <property type="entry name" value="Magnesium transport protein CorA, transmembrane region"/>
    <property type="match status" value="1"/>
</dbReference>
<evidence type="ECO:0000256" key="2">
    <source>
        <dbReference type="ARBA" id="ARBA00009765"/>
    </source>
</evidence>
<dbReference type="InterPro" id="IPR002523">
    <property type="entry name" value="MgTranspt_CorA/ZnTranspt_ZntB"/>
</dbReference>
<dbReference type="GO" id="GO:0016020">
    <property type="term" value="C:membrane"/>
    <property type="evidence" value="ECO:0007669"/>
    <property type="project" value="UniProtKB-SubCell"/>
</dbReference>
<dbReference type="InterPro" id="IPR047199">
    <property type="entry name" value="CorA-like"/>
</dbReference>
<keyword evidence="3 6" id="KW-0812">Transmembrane</keyword>
<dbReference type="OrthoDB" id="9803416at2"/>
<dbReference type="SUPFAM" id="SSF143865">
    <property type="entry name" value="CorA soluble domain-like"/>
    <property type="match status" value="1"/>
</dbReference>
<dbReference type="CDD" id="cd12827">
    <property type="entry name" value="EcCorA_ZntB-like_u2"/>
    <property type="match status" value="1"/>
</dbReference>